<evidence type="ECO:0000313" key="6">
    <source>
        <dbReference type="EMBL" id="PIK33290.1"/>
    </source>
</evidence>
<dbReference type="Proteomes" id="UP000230750">
    <property type="component" value="Unassembled WGS sequence"/>
</dbReference>
<evidence type="ECO:0000259" key="5">
    <source>
        <dbReference type="Pfam" id="PF00881"/>
    </source>
</evidence>
<dbReference type="Gene3D" id="3.40.109.10">
    <property type="entry name" value="NADH Oxidase"/>
    <property type="match status" value="1"/>
</dbReference>
<dbReference type="EMBL" id="MRZV01002640">
    <property type="protein sequence ID" value="PIK33290.1"/>
    <property type="molecule type" value="Genomic_DNA"/>
</dbReference>
<dbReference type="InterPro" id="IPR000415">
    <property type="entry name" value="Nitroreductase-like"/>
</dbReference>
<dbReference type="GO" id="GO:0005886">
    <property type="term" value="C:plasma membrane"/>
    <property type="evidence" value="ECO:0007669"/>
    <property type="project" value="TreeGrafter"/>
</dbReference>
<dbReference type="SUPFAM" id="SSF55469">
    <property type="entry name" value="FMN-dependent nitroreductase-like"/>
    <property type="match status" value="1"/>
</dbReference>
<evidence type="ECO:0000256" key="1">
    <source>
        <dbReference type="ARBA" id="ARBA00007118"/>
    </source>
</evidence>
<proteinExistence type="inferred from homology"/>
<dbReference type="PANTHER" id="PTHR23026">
    <property type="entry name" value="NADPH NITROREDUCTASE"/>
    <property type="match status" value="1"/>
</dbReference>
<dbReference type="PANTHER" id="PTHR23026:SF90">
    <property type="entry name" value="IODOTYROSINE DEIODINASE 1"/>
    <property type="match status" value="1"/>
</dbReference>
<dbReference type="GO" id="GO:0006570">
    <property type="term" value="P:tyrosine metabolic process"/>
    <property type="evidence" value="ECO:0007669"/>
    <property type="project" value="TreeGrafter"/>
</dbReference>
<organism evidence="6 7">
    <name type="scientific">Stichopus japonicus</name>
    <name type="common">Sea cucumber</name>
    <dbReference type="NCBI Taxonomy" id="307972"/>
    <lineage>
        <taxon>Eukaryota</taxon>
        <taxon>Metazoa</taxon>
        <taxon>Echinodermata</taxon>
        <taxon>Eleutherozoa</taxon>
        <taxon>Echinozoa</taxon>
        <taxon>Holothuroidea</taxon>
        <taxon>Aspidochirotacea</taxon>
        <taxon>Aspidochirotida</taxon>
        <taxon>Stichopodidae</taxon>
        <taxon>Apostichopus</taxon>
    </lineage>
</organism>
<dbReference type="AlphaFoldDB" id="A0A2G8JC21"/>
<evidence type="ECO:0000256" key="2">
    <source>
        <dbReference type="ARBA" id="ARBA00022630"/>
    </source>
</evidence>
<protein>
    <recommendedName>
        <fullName evidence="5">Nitroreductase domain-containing protein</fullName>
    </recommendedName>
</protein>
<name>A0A2G8JC21_STIJA</name>
<sequence>MGEKWVNDIKPWGNTFKKPYLSKCSTLIAVFKQVYSYDEKGEKRTHYYNEISISIAVGLMLAAIQNAGLVTCTTTPLNAGPRLRKLLGRQSYEKILLLLPVGYAADNATVPDLQRKPLQDIMELHDHVVK</sequence>
<gene>
    <name evidence="6" type="ORF">BSL78_29896</name>
</gene>
<dbReference type="GO" id="GO:0140616">
    <property type="term" value="F:iodotyrosine deiodinase activity"/>
    <property type="evidence" value="ECO:0007669"/>
    <property type="project" value="UniProtKB-ARBA"/>
</dbReference>
<accession>A0A2G8JC21</accession>
<keyword evidence="4" id="KW-0560">Oxidoreductase</keyword>
<evidence type="ECO:0000313" key="7">
    <source>
        <dbReference type="Proteomes" id="UP000230750"/>
    </source>
</evidence>
<dbReference type="InterPro" id="IPR050627">
    <property type="entry name" value="Nitroreductase/BluB"/>
</dbReference>
<dbReference type="InterPro" id="IPR029479">
    <property type="entry name" value="Nitroreductase"/>
</dbReference>
<comment type="similarity">
    <text evidence="1">Belongs to the nitroreductase family.</text>
</comment>
<dbReference type="OrthoDB" id="41362at2759"/>
<evidence type="ECO:0000256" key="3">
    <source>
        <dbReference type="ARBA" id="ARBA00022643"/>
    </source>
</evidence>
<comment type="caution">
    <text evidence="6">The sequence shown here is derived from an EMBL/GenBank/DDBJ whole genome shotgun (WGS) entry which is preliminary data.</text>
</comment>
<reference evidence="6 7" key="1">
    <citation type="journal article" date="2017" name="PLoS Biol.">
        <title>The sea cucumber genome provides insights into morphological evolution and visceral regeneration.</title>
        <authorList>
            <person name="Zhang X."/>
            <person name="Sun L."/>
            <person name="Yuan J."/>
            <person name="Sun Y."/>
            <person name="Gao Y."/>
            <person name="Zhang L."/>
            <person name="Li S."/>
            <person name="Dai H."/>
            <person name="Hamel J.F."/>
            <person name="Liu C."/>
            <person name="Yu Y."/>
            <person name="Liu S."/>
            <person name="Lin W."/>
            <person name="Guo K."/>
            <person name="Jin S."/>
            <person name="Xu P."/>
            <person name="Storey K.B."/>
            <person name="Huan P."/>
            <person name="Zhang T."/>
            <person name="Zhou Y."/>
            <person name="Zhang J."/>
            <person name="Lin C."/>
            <person name="Li X."/>
            <person name="Xing L."/>
            <person name="Huo D."/>
            <person name="Sun M."/>
            <person name="Wang L."/>
            <person name="Mercier A."/>
            <person name="Li F."/>
            <person name="Yang H."/>
            <person name="Xiang J."/>
        </authorList>
    </citation>
    <scope>NUCLEOTIDE SEQUENCE [LARGE SCALE GENOMIC DNA]</scope>
    <source>
        <strain evidence="6">Shaxun</strain>
        <tissue evidence="6">Muscle</tissue>
    </source>
</reference>
<dbReference type="Pfam" id="PF00881">
    <property type="entry name" value="Nitroreductase"/>
    <property type="match status" value="1"/>
</dbReference>
<feature type="domain" description="Nitroreductase" evidence="5">
    <location>
        <begin position="22"/>
        <end position="103"/>
    </location>
</feature>
<keyword evidence="3" id="KW-0288">FMN</keyword>
<keyword evidence="7" id="KW-1185">Reference proteome</keyword>
<dbReference type="STRING" id="307972.A0A2G8JC21"/>
<keyword evidence="2" id="KW-0285">Flavoprotein</keyword>
<evidence type="ECO:0000256" key="4">
    <source>
        <dbReference type="ARBA" id="ARBA00023002"/>
    </source>
</evidence>